<evidence type="ECO:0000256" key="1">
    <source>
        <dbReference type="ARBA" id="ARBA00004196"/>
    </source>
</evidence>
<keyword evidence="7" id="KW-0998">Cell outer membrane</keyword>
<evidence type="ECO:0000256" key="5">
    <source>
        <dbReference type="ARBA" id="ARBA00022729"/>
    </source>
</evidence>
<accession>A0A7D9DS95</accession>
<dbReference type="PANTHER" id="PTHR11319:SF35">
    <property type="entry name" value="OUTER MEMBRANE PROTEIN PMPC-RELATED"/>
    <property type="match status" value="1"/>
</dbReference>
<dbReference type="SUPFAM" id="SSF51126">
    <property type="entry name" value="Pectin lyase-like"/>
    <property type="match status" value="1"/>
</dbReference>
<dbReference type="Pfam" id="PF02415">
    <property type="entry name" value="Chlam_PMP"/>
    <property type="match status" value="1"/>
</dbReference>
<organism evidence="8 9">
    <name type="scientific">Paramuricea clavata</name>
    <name type="common">Red gorgonian</name>
    <name type="synonym">Violescent sea-whip</name>
    <dbReference type="NCBI Taxonomy" id="317549"/>
    <lineage>
        <taxon>Eukaryota</taxon>
        <taxon>Metazoa</taxon>
        <taxon>Cnidaria</taxon>
        <taxon>Anthozoa</taxon>
        <taxon>Octocorallia</taxon>
        <taxon>Malacalcyonacea</taxon>
        <taxon>Plexauridae</taxon>
        <taxon>Paramuricea</taxon>
    </lineage>
</organism>
<dbReference type="InterPro" id="IPR011050">
    <property type="entry name" value="Pectin_lyase_fold/virulence"/>
</dbReference>
<dbReference type="Proteomes" id="UP001152795">
    <property type="component" value="Unassembled WGS sequence"/>
</dbReference>
<comment type="subcellular location">
    <subcellularLocation>
        <location evidence="1">Cell envelope</location>
    </subcellularLocation>
    <subcellularLocation>
        <location evidence="2">Cell outer membrane</location>
    </subcellularLocation>
    <subcellularLocation>
        <location evidence="3">Secreted</location>
    </subcellularLocation>
</comment>
<evidence type="ECO:0000256" key="3">
    <source>
        <dbReference type="ARBA" id="ARBA00004613"/>
    </source>
</evidence>
<gene>
    <name evidence="8" type="ORF">PACLA_8A051807</name>
</gene>
<evidence type="ECO:0000313" key="8">
    <source>
        <dbReference type="EMBL" id="CAB3992388.1"/>
    </source>
</evidence>
<proteinExistence type="predicted"/>
<comment type="caution">
    <text evidence="8">The sequence shown here is derived from an EMBL/GenBank/DDBJ whole genome shotgun (WGS) entry which is preliminary data.</text>
</comment>
<dbReference type="EMBL" id="CACRXK020002039">
    <property type="protein sequence ID" value="CAB3992388.1"/>
    <property type="molecule type" value="Genomic_DNA"/>
</dbReference>
<dbReference type="PANTHER" id="PTHR11319">
    <property type="entry name" value="G PROTEIN-COUPLED RECEPTOR-RELATED"/>
    <property type="match status" value="1"/>
</dbReference>
<evidence type="ECO:0000256" key="6">
    <source>
        <dbReference type="ARBA" id="ARBA00023136"/>
    </source>
</evidence>
<protein>
    <submittedName>
        <fullName evidence="8">Uncharacterized protein</fullName>
    </submittedName>
</protein>
<dbReference type="AlphaFoldDB" id="A0A7D9DS95"/>
<keyword evidence="6" id="KW-0472">Membrane</keyword>
<evidence type="ECO:0000256" key="2">
    <source>
        <dbReference type="ARBA" id="ARBA00004442"/>
    </source>
</evidence>
<evidence type="ECO:0000256" key="7">
    <source>
        <dbReference type="ARBA" id="ARBA00023237"/>
    </source>
</evidence>
<evidence type="ECO:0000256" key="4">
    <source>
        <dbReference type="ARBA" id="ARBA00022525"/>
    </source>
</evidence>
<keyword evidence="5" id="KW-0732">Signal</keyword>
<evidence type="ECO:0000313" key="9">
    <source>
        <dbReference type="Proteomes" id="UP001152795"/>
    </source>
</evidence>
<name>A0A7D9DS95_PARCT</name>
<dbReference type="GO" id="GO:0005576">
    <property type="term" value="C:extracellular region"/>
    <property type="evidence" value="ECO:0007669"/>
    <property type="project" value="UniProtKB-SubCell"/>
</dbReference>
<dbReference type="OrthoDB" id="5987961at2759"/>
<keyword evidence="9" id="KW-1185">Reference proteome</keyword>
<dbReference type="InterPro" id="IPR003368">
    <property type="entry name" value="POMP_repeat"/>
</dbReference>
<keyword evidence="4" id="KW-0964">Secreted</keyword>
<reference evidence="8" key="1">
    <citation type="submission" date="2020-04" db="EMBL/GenBank/DDBJ databases">
        <authorList>
            <person name="Alioto T."/>
            <person name="Alioto T."/>
            <person name="Gomez Garrido J."/>
        </authorList>
    </citation>
    <scope>NUCLEOTIDE SEQUENCE</scope>
    <source>
        <strain evidence="8">A484AB</strain>
    </source>
</reference>
<sequence length="664" mass="74194">MNFPLVEKTFYVLCLINWFLSATKSEDIYVSNKATKVKNCGLSEDVPCPTINAAIQIAKEHSQINIVPSDVAYKDCPVYVNKPVAFNGIRGNPVIDCGGKDAFIFNFGTKGPAKRKAKKIKEQPVIKLDVSNLKIQNSKTGFSFLKPTSNANLRLENIEFVKNDIDISWSNSYLCYLVMTNVKTFGSSGNAIDIKGCNKTTMLLSNTKFNGKYFRVISTDKSSTLDIKMDRVVFDMSSRAKEIVSTDSNKEIQFHSPMHIVTALKRTAVTIKASKFSNHFGERNSMINVTAFQKTKNGFTSPININFNNVTFSNNTVQNGGGGAISFNLSNKLTKNKPHIIVFNASTFIDNSASNGGAVWFSDWEKKKVQFNGSTFIDNKALGTEDENGNGGALFVLGGKFLIKISKFEGNMATKAGGTLYLYNKKVTSIKVSNSVFQNKRSWSRIEGGVMYFSDVPTFFSGKVVFNLSSSNSGESMFLYEGRPSLLRMSNTSVFICPKGYNYEEPKYIIKLKSSKQQKFFPVYHIFAFSCKPCQDLFYSTARGFRQANETETRGKCHVCPYGASCNGTIRARANFWGKVEGDKVKMIPCPKGYCCDREPCESYDSCRAHRTGTLCGHCSDGYTESMSSTKCFPNEECDKVWWLWPVFNVFGIFVILCFHQEVR</sequence>